<sequence length="684" mass="71255" precursor="true">MKTEPITRPSFPRSWSSLAVAVAVGLAPGLAACSGGGGGGSEPILVAATFQDTFEVGLNSGRTAPRGGPGTGDVELLVLSVDTRDGTLYSLDRGRDLLVTIDPDTAALAPVAYLPRYQAQEFVFDPAQGRLLGSDFDANTRVRVDPRTGLLEDLGSFGSGSLYPLSRGNGTWYRVEGAQVREIDLETNTILATLFTLPGPVGIAQAFHPVEGVLYAVDGSDQLVRIDPLALTSTVVGPTGFGFITSLAYHPPTDTLFGLDPAERQLVTIDTTTGAATPVGAYSSDGLSSLTMDPVTRTLYAVDNATDRLVAIDPDTAAIRSVGEVGFTRVRSLAWDSIAQRLFAIDEDTDLLIEVDATTGAGTAIGSVGTGDFSCLVHRASDDTLYAMRFGSFQLFAIDASTGASTALGTTGVGRARALTVDPVTDELVVFDELQRRVASIDPATAATTDRFIAWNGVVEGMEFDPSTGALLAVDPFTRQLVEIDQTTGAALVRGNLGTQILGLAADRAGGRVFSVDRDRAVLRTTDATTGEILASAHHISSAAVTALAWDERDEVLYGVGVGDELVTIDPATAIATVVGPADVGNPDGLAFDAKERVLYAVSAHADFFAIDPITAVVTPLGTFTPVAGTGGGFFQGLTYDAPSGTLYGASAESGLVRIDVDARTFETVAELTPEVHGLAGRVR</sequence>
<gene>
    <name evidence="2" type="ORF">Pla163_35830</name>
</gene>
<protein>
    <submittedName>
        <fullName evidence="2">SMP-30/Gluconolaconase/LRE-like region</fullName>
    </submittedName>
</protein>
<dbReference type="AlphaFoldDB" id="A0A518D4N2"/>
<proteinExistence type="predicted"/>
<dbReference type="Gene3D" id="2.120.10.30">
    <property type="entry name" value="TolB, C-terminal domain"/>
    <property type="match status" value="1"/>
</dbReference>
<feature type="chain" id="PRO_5022010408" evidence="1">
    <location>
        <begin position="32"/>
        <end position="684"/>
    </location>
</feature>
<dbReference type="OrthoDB" id="272793at2"/>
<dbReference type="Proteomes" id="UP000319342">
    <property type="component" value="Chromosome"/>
</dbReference>
<dbReference type="RefSeq" id="WP_145191638.1">
    <property type="nucleotide sequence ID" value="NZ_CP036290.1"/>
</dbReference>
<name>A0A518D4N2_9BACT</name>
<dbReference type="SUPFAM" id="SSF63825">
    <property type="entry name" value="YWTD domain"/>
    <property type="match status" value="1"/>
</dbReference>
<dbReference type="InterPro" id="IPR051200">
    <property type="entry name" value="Host-pathogen_enzymatic-act"/>
</dbReference>
<feature type="signal peptide" evidence="1">
    <location>
        <begin position="1"/>
        <end position="31"/>
    </location>
</feature>
<dbReference type="InterPro" id="IPR011042">
    <property type="entry name" value="6-blade_b-propeller_TolB-like"/>
</dbReference>
<dbReference type="InterPro" id="IPR015943">
    <property type="entry name" value="WD40/YVTN_repeat-like_dom_sf"/>
</dbReference>
<dbReference type="SUPFAM" id="SSF75011">
    <property type="entry name" value="3-carboxy-cis,cis-mucoante lactonizing enzyme"/>
    <property type="match status" value="1"/>
</dbReference>
<evidence type="ECO:0000313" key="2">
    <source>
        <dbReference type="EMBL" id="QDU86432.1"/>
    </source>
</evidence>
<dbReference type="SUPFAM" id="SSF50969">
    <property type="entry name" value="YVTN repeat-like/Quinoprotein amine dehydrogenase"/>
    <property type="match status" value="1"/>
</dbReference>
<dbReference type="PROSITE" id="PS51257">
    <property type="entry name" value="PROKAR_LIPOPROTEIN"/>
    <property type="match status" value="1"/>
</dbReference>
<keyword evidence="1" id="KW-0732">Signal</keyword>
<evidence type="ECO:0000313" key="3">
    <source>
        <dbReference type="Proteomes" id="UP000319342"/>
    </source>
</evidence>
<organism evidence="2 3">
    <name type="scientific">Rohdeia mirabilis</name>
    <dbReference type="NCBI Taxonomy" id="2528008"/>
    <lineage>
        <taxon>Bacteria</taxon>
        <taxon>Pseudomonadati</taxon>
        <taxon>Planctomycetota</taxon>
        <taxon>Planctomycetia</taxon>
        <taxon>Planctomycetia incertae sedis</taxon>
        <taxon>Rohdeia</taxon>
    </lineage>
</organism>
<dbReference type="Gene3D" id="2.130.10.10">
    <property type="entry name" value="YVTN repeat-like/Quinoprotein amine dehydrogenase"/>
    <property type="match status" value="3"/>
</dbReference>
<keyword evidence="3" id="KW-1185">Reference proteome</keyword>
<dbReference type="EMBL" id="CP036290">
    <property type="protein sequence ID" value="QDU86432.1"/>
    <property type="molecule type" value="Genomic_DNA"/>
</dbReference>
<evidence type="ECO:0000256" key="1">
    <source>
        <dbReference type="SAM" id="SignalP"/>
    </source>
</evidence>
<reference evidence="2 3" key="1">
    <citation type="submission" date="2019-02" db="EMBL/GenBank/DDBJ databases">
        <title>Deep-cultivation of Planctomycetes and their phenomic and genomic characterization uncovers novel biology.</title>
        <authorList>
            <person name="Wiegand S."/>
            <person name="Jogler M."/>
            <person name="Boedeker C."/>
            <person name="Pinto D."/>
            <person name="Vollmers J."/>
            <person name="Rivas-Marin E."/>
            <person name="Kohn T."/>
            <person name="Peeters S.H."/>
            <person name="Heuer A."/>
            <person name="Rast P."/>
            <person name="Oberbeckmann S."/>
            <person name="Bunk B."/>
            <person name="Jeske O."/>
            <person name="Meyerdierks A."/>
            <person name="Storesund J.E."/>
            <person name="Kallscheuer N."/>
            <person name="Luecker S."/>
            <person name="Lage O.M."/>
            <person name="Pohl T."/>
            <person name="Merkel B.J."/>
            <person name="Hornburger P."/>
            <person name="Mueller R.-W."/>
            <person name="Bruemmer F."/>
            <person name="Labrenz M."/>
            <person name="Spormann A.M."/>
            <person name="Op den Camp H."/>
            <person name="Overmann J."/>
            <person name="Amann R."/>
            <person name="Jetten M.S.M."/>
            <person name="Mascher T."/>
            <person name="Medema M.H."/>
            <person name="Devos D.P."/>
            <person name="Kaster A.-K."/>
            <person name="Ovreas L."/>
            <person name="Rohde M."/>
            <person name="Galperin M.Y."/>
            <person name="Jogler C."/>
        </authorList>
    </citation>
    <scope>NUCLEOTIDE SEQUENCE [LARGE SCALE GENOMIC DNA]</scope>
    <source>
        <strain evidence="2 3">Pla163</strain>
    </source>
</reference>
<dbReference type="PANTHER" id="PTHR47197:SF3">
    <property type="entry name" value="DIHYDRO-HEME D1 DEHYDROGENASE"/>
    <property type="match status" value="1"/>
</dbReference>
<dbReference type="PANTHER" id="PTHR47197">
    <property type="entry name" value="PROTEIN NIRF"/>
    <property type="match status" value="1"/>
</dbReference>
<dbReference type="InterPro" id="IPR011044">
    <property type="entry name" value="Quino_amine_DH_bsu"/>
</dbReference>
<accession>A0A518D4N2</accession>